<comment type="subcellular location">
    <subcellularLocation>
        <location evidence="1 6">Bacterial flagellum basal body</location>
    </subcellularLocation>
</comment>
<comment type="subunit">
    <text evidence="5 6">The basal body constitutes a major portion of the flagellar organelle and consists of four rings (L,P,S, and M) mounted on a central rod. The rod consists of about 26 subunits of FlgG in the distal portion, and FlgB, FlgC and FlgF are thought to build up the proximal portion of the rod with about 6 subunits each.</text>
</comment>
<protein>
    <recommendedName>
        <fullName evidence="3 6">Flagellar basal-body rod protein FlgC</fullName>
    </recommendedName>
</protein>
<evidence type="ECO:0000259" key="7">
    <source>
        <dbReference type="Pfam" id="PF00460"/>
    </source>
</evidence>
<proteinExistence type="inferred from homology"/>
<dbReference type="EMBL" id="CP104006">
    <property type="protein sequence ID" value="UWM46470.1"/>
    <property type="molecule type" value="Genomic_DNA"/>
</dbReference>
<accession>A0ABY5UV95</accession>
<gene>
    <name evidence="9" type="primary">flgC</name>
    <name evidence="9" type="ORF">N0H69_06515</name>
</gene>
<keyword evidence="10" id="KW-1185">Reference proteome</keyword>
<evidence type="ECO:0000256" key="1">
    <source>
        <dbReference type="ARBA" id="ARBA00004117"/>
    </source>
</evidence>
<dbReference type="InterPro" id="IPR006299">
    <property type="entry name" value="FlgC"/>
</dbReference>
<evidence type="ECO:0000256" key="2">
    <source>
        <dbReference type="ARBA" id="ARBA00009677"/>
    </source>
</evidence>
<feature type="domain" description="Flagellar basal body rod protein N-terminal" evidence="7">
    <location>
        <begin position="8"/>
        <end position="31"/>
    </location>
</feature>
<dbReference type="InterPro" id="IPR019776">
    <property type="entry name" value="Flagellar_basal_body_rod_CS"/>
</dbReference>
<dbReference type="PANTHER" id="PTHR30435:SF29">
    <property type="entry name" value="FLAGELLAR BASAL-BODY ROD PROTEIN FLGC"/>
    <property type="match status" value="1"/>
</dbReference>
<dbReference type="NCBIfam" id="TIGR01395">
    <property type="entry name" value="FlgC"/>
    <property type="match status" value="1"/>
</dbReference>
<evidence type="ECO:0000256" key="4">
    <source>
        <dbReference type="ARBA" id="ARBA00023143"/>
    </source>
</evidence>
<dbReference type="Proteomes" id="UP001057860">
    <property type="component" value="Chromosome"/>
</dbReference>
<keyword evidence="9" id="KW-0969">Cilium</keyword>
<evidence type="ECO:0000256" key="3">
    <source>
        <dbReference type="ARBA" id="ARBA00017941"/>
    </source>
</evidence>
<dbReference type="InterPro" id="IPR010930">
    <property type="entry name" value="Flg_bb/hook_C_dom"/>
</dbReference>
<comment type="similarity">
    <text evidence="2">Belongs to the flagella basal body rod proteins family.</text>
</comment>
<dbReference type="InterPro" id="IPR001444">
    <property type="entry name" value="Flag_bb_rod_N"/>
</dbReference>
<dbReference type="RefSeq" id="WP_050123481.1">
    <property type="nucleotide sequence ID" value="NZ_CABHWO010000100.1"/>
</dbReference>
<dbReference type="GeneID" id="75139636"/>
<reference evidence="9" key="1">
    <citation type="submission" date="2022-08" db="EMBL/GenBank/DDBJ databases">
        <authorList>
            <person name="Bogun A."/>
            <person name="Kislichkina A."/>
            <person name="Solomentsev V."/>
            <person name="Skryabin Y."/>
            <person name="Sizova A."/>
            <person name="Platonov M."/>
            <person name="Dentovskaya S."/>
        </authorList>
    </citation>
    <scope>NUCLEOTIDE SEQUENCE</scope>
    <source>
        <strain evidence="9">SCPM-O-B-7604</strain>
    </source>
</reference>
<sequence>MSFNNIYRVSGSAMTAQTIRLNTIASNLANAESPAASVADVYKARSPIFSAVYPPRNAANPRGLSGAQVQVRDVVETGGAVQRYEPNHPLANPQGYVFYPAVNVVSEMADMMSASRSFETNVEVLNSVKSMQQSVLRLGER</sequence>
<evidence type="ECO:0000256" key="6">
    <source>
        <dbReference type="RuleBase" id="RU362062"/>
    </source>
</evidence>
<name>A0ABY5UV95_9GAMM</name>
<evidence type="ECO:0000313" key="9">
    <source>
        <dbReference type="EMBL" id="UWM46470.1"/>
    </source>
</evidence>
<dbReference type="Pfam" id="PF06429">
    <property type="entry name" value="Flg_bbr_C"/>
    <property type="match status" value="1"/>
</dbReference>
<dbReference type="PROSITE" id="PS00588">
    <property type="entry name" value="FLAGELLA_BB_ROD"/>
    <property type="match status" value="1"/>
</dbReference>
<evidence type="ECO:0000259" key="8">
    <source>
        <dbReference type="Pfam" id="PF06429"/>
    </source>
</evidence>
<keyword evidence="9" id="KW-0966">Cell projection</keyword>
<evidence type="ECO:0000313" key="10">
    <source>
        <dbReference type="Proteomes" id="UP001057860"/>
    </source>
</evidence>
<organism evidence="9 10">
    <name type="scientific">Yersinia alsatica</name>
    <dbReference type="NCBI Taxonomy" id="2890317"/>
    <lineage>
        <taxon>Bacteria</taxon>
        <taxon>Pseudomonadati</taxon>
        <taxon>Pseudomonadota</taxon>
        <taxon>Gammaproteobacteria</taxon>
        <taxon>Enterobacterales</taxon>
        <taxon>Yersiniaceae</taxon>
        <taxon>Yersinia</taxon>
    </lineage>
</organism>
<evidence type="ECO:0000256" key="5">
    <source>
        <dbReference type="ARBA" id="ARBA00025933"/>
    </source>
</evidence>
<dbReference type="Pfam" id="PF00460">
    <property type="entry name" value="Flg_bb_rod"/>
    <property type="match status" value="1"/>
</dbReference>
<keyword evidence="9" id="KW-0282">Flagellum</keyword>
<keyword evidence="4 6" id="KW-0975">Bacterial flagellum</keyword>
<feature type="domain" description="Flagellar basal-body/hook protein C-terminal" evidence="8">
    <location>
        <begin position="94"/>
        <end position="138"/>
    </location>
</feature>
<dbReference type="PANTHER" id="PTHR30435">
    <property type="entry name" value="FLAGELLAR PROTEIN"/>
    <property type="match status" value="1"/>
</dbReference>